<keyword evidence="4" id="KW-0028">Amino-acid biosynthesis</keyword>
<dbReference type="Gene3D" id="2.160.10.10">
    <property type="entry name" value="Hexapeptide repeat proteins"/>
    <property type="match status" value="1"/>
</dbReference>
<evidence type="ECO:0000256" key="3">
    <source>
        <dbReference type="ARBA" id="ARBA00013266"/>
    </source>
</evidence>
<dbReference type="UniPathway" id="UPA00136">
    <property type="reaction ID" value="UER00199"/>
</dbReference>
<evidence type="ECO:0000256" key="1">
    <source>
        <dbReference type="ARBA" id="ARBA00004876"/>
    </source>
</evidence>
<dbReference type="SMART" id="SM00971">
    <property type="entry name" value="SATase_N"/>
    <property type="match status" value="1"/>
</dbReference>
<dbReference type="NCBIfam" id="TIGR01172">
    <property type="entry name" value="cysE"/>
    <property type="match status" value="1"/>
</dbReference>
<dbReference type="Pfam" id="PF00132">
    <property type="entry name" value="Hexapep"/>
    <property type="match status" value="1"/>
</dbReference>
<name>A0A3B0RVS8_9ZZZZ</name>
<dbReference type="PROSITE" id="PS00101">
    <property type="entry name" value="HEXAPEP_TRANSFERASES"/>
    <property type="match status" value="1"/>
</dbReference>
<accession>A0A3B0RVS8</accession>
<dbReference type="SUPFAM" id="SSF51161">
    <property type="entry name" value="Trimeric LpxA-like enzymes"/>
    <property type="match status" value="1"/>
</dbReference>
<dbReference type="InterPro" id="IPR011004">
    <property type="entry name" value="Trimer_LpxA-like_sf"/>
</dbReference>
<dbReference type="CDD" id="cd03354">
    <property type="entry name" value="LbH_SAT"/>
    <property type="match status" value="1"/>
</dbReference>
<dbReference type="GO" id="GO:0006535">
    <property type="term" value="P:cysteine biosynthetic process from serine"/>
    <property type="evidence" value="ECO:0007669"/>
    <property type="project" value="InterPro"/>
</dbReference>
<comment type="pathway">
    <text evidence="1">Amino-acid biosynthesis; L-cysteine biosynthesis; L-cysteine from L-serine: step 1/2.</text>
</comment>
<dbReference type="NCBIfam" id="NF041874">
    <property type="entry name" value="EPS_EpsC"/>
    <property type="match status" value="1"/>
</dbReference>
<evidence type="ECO:0000256" key="4">
    <source>
        <dbReference type="ARBA" id="ARBA00022605"/>
    </source>
</evidence>
<dbReference type="FunFam" id="2.160.10.10:FF:000002">
    <property type="entry name" value="Serine acetyltransferase"/>
    <property type="match status" value="1"/>
</dbReference>
<evidence type="ECO:0000256" key="6">
    <source>
        <dbReference type="ARBA" id="ARBA00023315"/>
    </source>
</evidence>
<gene>
    <name evidence="8" type="ORF">MNBD_ALPHA08-2175</name>
</gene>
<dbReference type="InterPro" id="IPR018357">
    <property type="entry name" value="Hexapep_transf_CS"/>
</dbReference>
<dbReference type="GO" id="GO:0005737">
    <property type="term" value="C:cytoplasm"/>
    <property type="evidence" value="ECO:0007669"/>
    <property type="project" value="InterPro"/>
</dbReference>
<dbReference type="InterPro" id="IPR001451">
    <property type="entry name" value="Hexapep"/>
</dbReference>
<keyword evidence="5 8" id="KW-0808">Transferase</keyword>
<feature type="domain" description="Serine acetyltransferase N-terminal" evidence="7">
    <location>
        <begin position="21"/>
        <end position="125"/>
    </location>
</feature>
<organism evidence="8">
    <name type="scientific">hydrothermal vent metagenome</name>
    <dbReference type="NCBI Taxonomy" id="652676"/>
    <lineage>
        <taxon>unclassified sequences</taxon>
        <taxon>metagenomes</taxon>
        <taxon>ecological metagenomes</taxon>
    </lineage>
</organism>
<dbReference type="GO" id="GO:0009001">
    <property type="term" value="F:serine O-acetyltransferase activity"/>
    <property type="evidence" value="ECO:0007669"/>
    <property type="project" value="UniProtKB-EC"/>
</dbReference>
<evidence type="ECO:0000256" key="5">
    <source>
        <dbReference type="ARBA" id="ARBA00022679"/>
    </source>
</evidence>
<dbReference type="Pfam" id="PF06426">
    <property type="entry name" value="SATase_N"/>
    <property type="match status" value="1"/>
</dbReference>
<reference evidence="8" key="1">
    <citation type="submission" date="2018-06" db="EMBL/GenBank/DDBJ databases">
        <authorList>
            <person name="Zhirakovskaya E."/>
        </authorList>
    </citation>
    <scope>NUCLEOTIDE SEQUENCE</scope>
</reference>
<dbReference type="InterPro" id="IPR010493">
    <property type="entry name" value="Ser_AcTrfase_N"/>
</dbReference>
<protein>
    <recommendedName>
        <fullName evidence="3">serine O-acetyltransferase</fullName>
        <ecNumber evidence="3">2.3.1.30</ecNumber>
    </recommendedName>
</protein>
<dbReference type="InterPro" id="IPR045304">
    <property type="entry name" value="LbH_SAT"/>
</dbReference>
<proteinExistence type="inferred from homology"/>
<evidence type="ECO:0000313" key="8">
    <source>
        <dbReference type="EMBL" id="VAV88603.1"/>
    </source>
</evidence>
<evidence type="ECO:0000259" key="7">
    <source>
        <dbReference type="SMART" id="SM00971"/>
    </source>
</evidence>
<comment type="similarity">
    <text evidence="2">Belongs to the transferase hexapeptide repeat family.</text>
</comment>
<dbReference type="EC" id="2.3.1.30" evidence="3"/>
<dbReference type="InterPro" id="IPR005881">
    <property type="entry name" value="Ser_O-AcTrfase"/>
</dbReference>
<dbReference type="PANTHER" id="PTHR42811">
    <property type="entry name" value="SERINE ACETYLTRANSFERASE"/>
    <property type="match status" value="1"/>
</dbReference>
<keyword evidence="6 8" id="KW-0012">Acyltransferase</keyword>
<dbReference type="Gene3D" id="1.10.3130.10">
    <property type="entry name" value="serine acetyltransferase, domain 1"/>
    <property type="match status" value="1"/>
</dbReference>
<evidence type="ECO:0000256" key="2">
    <source>
        <dbReference type="ARBA" id="ARBA00007274"/>
    </source>
</evidence>
<dbReference type="EMBL" id="UOEC01000048">
    <property type="protein sequence ID" value="VAV88603.1"/>
    <property type="molecule type" value="Genomic_DNA"/>
</dbReference>
<dbReference type="AlphaFoldDB" id="A0A3B0RVS8"/>
<sequence length="276" mass="29725">MSHSSPSKQAKAPKLKLVDPVWGRIRSEAEEIAAGDPTLGGFIFGAVLNHESFEDALRHRLARRLGNIDISNDLIKQAIGDAQSAEPLMGERARADILATFERDPACHRYIDPFLYHKGFMGLQIYRVAHQLWKMKRKDFALHLQARCSSLFSIDIHPAARVGKGIMIDHAHSIVIGETAVVGDDVSMLHSVTLGGTGKDDDDRHPKIGDGVLIGAGASVLGNITIGGCSRIAAGSVVLMDVPKNRTVAGVPAKVVGYAGCSEPARTMDQNFSETE</sequence>
<dbReference type="InterPro" id="IPR053376">
    <property type="entry name" value="Serine_acetyltransferase"/>
</dbReference>
<dbReference type="InterPro" id="IPR042122">
    <property type="entry name" value="Ser_AcTrfase_N_sf"/>
</dbReference>